<accession>A0AAV2F9Y9</accession>
<gene>
    <name evidence="1" type="ORF">LTRI10_LOCUS35207</name>
</gene>
<protein>
    <submittedName>
        <fullName evidence="1">Uncharacterized protein</fullName>
    </submittedName>
</protein>
<evidence type="ECO:0000313" key="2">
    <source>
        <dbReference type="Proteomes" id="UP001497516"/>
    </source>
</evidence>
<name>A0AAV2F9Y9_9ROSI</name>
<sequence>MALQTAVILHGSFIGRSFDSVHTAFEKHAGGDMGNNGRAWVTCMTNEIGSAEQHFDLANERKQAAALEIVLNV</sequence>
<evidence type="ECO:0000313" key="1">
    <source>
        <dbReference type="EMBL" id="CAL1394723.1"/>
    </source>
</evidence>
<dbReference type="AlphaFoldDB" id="A0AAV2F9Y9"/>
<dbReference type="Proteomes" id="UP001497516">
    <property type="component" value="Chromosome 6"/>
</dbReference>
<dbReference type="EMBL" id="OZ034819">
    <property type="protein sequence ID" value="CAL1394723.1"/>
    <property type="molecule type" value="Genomic_DNA"/>
</dbReference>
<proteinExistence type="predicted"/>
<keyword evidence="2" id="KW-1185">Reference proteome</keyword>
<organism evidence="1 2">
    <name type="scientific">Linum trigynum</name>
    <dbReference type="NCBI Taxonomy" id="586398"/>
    <lineage>
        <taxon>Eukaryota</taxon>
        <taxon>Viridiplantae</taxon>
        <taxon>Streptophyta</taxon>
        <taxon>Embryophyta</taxon>
        <taxon>Tracheophyta</taxon>
        <taxon>Spermatophyta</taxon>
        <taxon>Magnoliopsida</taxon>
        <taxon>eudicotyledons</taxon>
        <taxon>Gunneridae</taxon>
        <taxon>Pentapetalae</taxon>
        <taxon>rosids</taxon>
        <taxon>fabids</taxon>
        <taxon>Malpighiales</taxon>
        <taxon>Linaceae</taxon>
        <taxon>Linum</taxon>
    </lineage>
</organism>
<reference evidence="1 2" key="1">
    <citation type="submission" date="2024-04" db="EMBL/GenBank/DDBJ databases">
        <authorList>
            <person name="Fracassetti M."/>
        </authorList>
    </citation>
    <scope>NUCLEOTIDE SEQUENCE [LARGE SCALE GENOMIC DNA]</scope>
</reference>